<dbReference type="STRING" id="4096.A0A1U7Y7X0"/>
<keyword evidence="3" id="KW-1185">Reference proteome</keyword>
<dbReference type="OrthoDB" id="411615at2759"/>
<dbReference type="RefSeq" id="XP_009798026.1">
    <property type="nucleotide sequence ID" value="XM_009799724.1"/>
</dbReference>
<dbReference type="InterPro" id="IPR013103">
    <property type="entry name" value="RVT_2"/>
</dbReference>
<feature type="region of interest" description="Disordered" evidence="1">
    <location>
        <begin position="1"/>
        <end position="28"/>
    </location>
</feature>
<reference evidence="4" key="2">
    <citation type="submission" date="2025-08" db="UniProtKB">
        <authorList>
            <consortium name="RefSeq"/>
        </authorList>
    </citation>
    <scope>IDENTIFICATION</scope>
    <source>
        <tissue evidence="4">Leaf</tissue>
    </source>
</reference>
<dbReference type="CDD" id="cd09272">
    <property type="entry name" value="RNase_HI_RT_Ty1"/>
    <property type="match status" value="1"/>
</dbReference>
<dbReference type="AlphaFoldDB" id="A0A1U7Y7X0"/>
<sequence length="280" mass="31383">MDSAYSPSPLSPIPSNLPSPSPSCSYVPSPAPPTSPILRKSLRTVAKPTYLNDYGCNFALLPAPPHDRFMVVSITAWQKAMLQEFRALKANQTWDIIPLPPNKKAIPKWVYKIKQRADGFVERYKARLVIRGDAQRKDIDFTETFSPVVKLTTIKYLLTLAVKRGWTVFQLDVNNAFFYGDLSEKKPQVPHMQYALHILRYLLNDPAQGILLSNSSNFSLLGYSDFDWTACVVSRKSISGFYITLGSSPVSWKSKKQPTISLSSAEAKYKALMKTVAEVS</sequence>
<dbReference type="Pfam" id="PF07727">
    <property type="entry name" value="RVT_2"/>
    <property type="match status" value="1"/>
</dbReference>
<dbReference type="Proteomes" id="UP000189701">
    <property type="component" value="Unplaced"/>
</dbReference>
<proteinExistence type="predicted"/>
<protein>
    <submittedName>
        <fullName evidence="4">Uncharacterized protein LOC104244320</fullName>
    </submittedName>
</protein>
<dbReference type="eggNOG" id="KOG0017">
    <property type="taxonomic scope" value="Eukaryota"/>
</dbReference>
<gene>
    <name evidence="4" type="primary">LOC104244320</name>
</gene>
<organism evidence="3 4">
    <name type="scientific">Nicotiana sylvestris</name>
    <name type="common">Wood tobacco</name>
    <name type="synonym">South American tobacco</name>
    <dbReference type="NCBI Taxonomy" id="4096"/>
    <lineage>
        <taxon>Eukaryota</taxon>
        <taxon>Viridiplantae</taxon>
        <taxon>Streptophyta</taxon>
        <taxon>Embryophyta</taxon>
        <taxon>Tracheophyta</taxon>
        <taxon>Spermatophyta</taxon>
        <taxon>Magnoliopsida</taxon>
        <taxon>eudicotyledons</taxon>
        <taxon>Gunneridae</taxon>
        <taxon>Pentapetalae</taxon>
        <taxon>asterids</taxon>
        <taxon>lamiids</taxon>
        <taxon>Solanales</taxon>
        <taxon>Solanaceae</taxon>
        <taxon>Nicotianoideae</taxon>
        <taxon>Nicotianeae</taxon>
        <taxon>Nicotiana</taxon>
    </lineage>
</organism>
<name>A0A1U7Y7X0_NICSY</name>
<feature type="domain" description="Reverse transcriptase Ty1/copia-type" evidence="2">
    <location>
        <begin position="91"/>
        <end position="185"/>
    </location>
</feature>
<feature type="compositionally biased region" description="Pro residues" evidence="1">
    <location>
        <begin position="9"/>
        <end position="21"/>
    </location>
</feature>
<evidence type="ECO:0000313" key="4">
    <source>
        <dbReference type="RefSeq" id="XP_009798026.1"/>
    </source>
</evidence>
<evidence type="ECO:0000256" key="1">
    <source>
        <dbReference type="SAM" id="MobiDB-lite"/>
    </source>
</evidence>
<dbReference type="PANTHER" id="PTHR11439:SF470">
    <property type="entry name" value="CYSTEINE-RICH RLK (RECEPTOR-LIKE PROTEIN KINASE) 8"/>
    <property type="match status" value="1"/>
</dbReference>
<evidence type="ECO:0000259" key="2">
    <source>
        <dbReference type="Pfam" id="PF07727"/>
    </source>
</evidence>
<reference evidence="3" key="1">
    <citation type="journal article" date="2013" name="Genome Biol.">
        <title>Reference genomes and transcriptomes of Nicotiana sylvestris and Nicotiana tomentosiformis.</title>
        <authorList>
            <person name="Sierro N."/>
            <person name="Battey J.N."/>
            <person name="Ouadi S."/>
            <person name="Bovet L."/>
            <person name="Goepfert S."/>
            <person name="Bakaher N."/>
            <person name="Peitsch M.C."/>
            <person name="Ivanov N.V."/>
        </authorList>
    </citation>
    <scope>NUCLEOTIDE SEQUENCE [LARGE SCALE GENOMIC DNA]</scope>
</reference>
<accession>A0A1U7Y7X0</accession>
<evidence type="ECO:0000313" key="3">
    <source>
        <dbReference type="Proteomes" id="UP000189701"/>
    </source>
</evidence>
<dbReference type="PANTHER" id="PTHR11439">
    <property type="entry name" value="GAG-POL-RELATED RETROTRANSPOSON"/>
    <property type="match status" value="1"/>
</dbReference>